<dbReference type="PROSITE" id="PS51194">
    <property type="entry name" value="HELICASE_CTER"/>
    <property type="match status" value="1"/>
</dbReference>
<feature type="region of interest" description="Disordered" evidence="15">
    <location>
        <begin position="35"/>
        <end position="78"/>
    </location>
</feature>
<dbReference type="InterPro" id="IPR014001">
    <property type="entry name" value="Helicase_ATP-bd"/>
</dbReference>
<dbReference type="SMART" id="SM00847">
    <property type="entry name" value="HA2"/>
    <property type="match status" value="1"/>
</dbReference>
<name>A0A674ELR4_SALTR</name>
<dbReference type="SUPFAM" id="SSF63748">
    <property type="entry name" value="Tudor/PWWP/MBT"/>
    <property type="match status" value="1"/>
</dbReference>
<feature type="compositionally biased region" description="Basic and acidic residues" evidence="15">
    <location>
        <begin position="53"/>
        <end position="62"/>
    </location>
</feature>
<dbReference type="Pfam" id="PF00271">
    <property type="entry name" value="Helicase_C"/>
    <property type="match status" value="1"/>
</dbReference>
<evidence type="ECO:0000256" key="10">
    <source>
        <dbReference type="ARBA" id="ARBA00022840"/>
    </source>
</evidence>
<dbReference type="GO" id="GO:0007283">
    <property type="term" value="P:spermatogenesis"/>
    <property type="evidence" value="ECO:0007669"/>
    <property type="project" value="UniProtKB-KW"/>
</dbReference>
<comment type="catalytic activity">
    <reaction evidence="14">
        <text>ATP + H2O = ADP + phosphate + H(+)</text>
        <dbReference type="Rhea" id="RHEA:13065"/>
        <dbReference type="ChEBI" id="CHEBI:15377"/>
        <dbReference type="ChEBI" id="CHEBI:15378"/>
        <dbReference type="ChEBI" id="CHEBI:30616"/>
        <dbReference type="ChEBI" id="CHEBI:43474"/>
        <dbReference type="ChEBI" id="CHEBI:456216"/>
        <dbReference type="EC" id="3.6.4.13"/>
    </reaction>
</comment>
<dbReference type="PROSITE" id="PS00690">
    <property type="entry name" value="DEAH_ATP_HELICASE"/>
    <property type="match status" value="1"/>
</dbReference>
<keyword evidence="12" id="KW-0943">RNA-mediated gene silencing</keyword>
<dbReference type="Gene3D" id="1.20.120.1080">
    <property type="match status" value="1"/>
</dbReference>
<evidence type="ECO:0000259" key="17">
    <source>
        <dbReference type="PROSITE" id="PS51192"/>
    </source>
</evidence>
<keyword evidence="20" id="KW-1185">Reference proteome</keyword>
<evidence type="ECO:0000256" key="6">
    <source>
        <dbReference type="ARBA" id="ARBA00022741"/>
    </source>
</evidence>
<dbReference type="SMART" id="SM00487">
    <property type="entry name" value="DEXDc"/>
    <property type="match status" value="1"/>
</dbReference>
<dbReference type="Pfam" id="PF00270">
    <property type="entry name" value="DEAD"/>
    <property type="match status" value="1"/>
</dbReference>
<dbReference type="InterPro" id="IPR047384">
    <property type="entry name" value="Tudor_TDRD9"/>
</dbReference>
<keyword evidence="13" id="KW-0469">Meiosis</keyword>
<dbReference type="FunCoup" id="A0A674ELR4">
    <property type="interactions" value="1801"/>
</dbReference>
<dbReference type="InterPro" id="IPR027417">
    <property type="entry name" value="P-loop_NTPase"/>
</dbReference>
<evidence type="ECO:0000259" key="16">
    <source>
        <dbReference type="PROSITE" id="PS50304"/>
    </source>
</evidence>
<dbReference type="InterPro" id="IPR007502">
    <property type="entry name" value="Helicase-assoc_dom"/>
</dbReference>
<dbReference type="GO" id="GO:0031047">
    <property type="term" value="P:regulatory ncRNA-mediated gene silencing"/>
    <property type="evidence" value="ECO:0007669"/>
    <property type="project" value="UniProtKB-KW"/>
</dbReference>
<protein>
    <recommendedName>
        <fullName evidence="3">RNA helicase</fullName>
        <ecNumber evidence="3">3.6.4.13</ecNumber>
    </recommendedName>
</protein>
<evidence type="ECO:0000256" key="5">
    <source>
        <dbReference type="ARBA" id="ARBA00022490"/>
    </source>
</evidence>
<dbReference type="InterPro" id="IPR035437">
    <property type="entry name" value="SNase_OB-fold_sf"/>
</dbReference>
<evidence type="ECO:0000256" key="3">
    <source>
        <dbReference type="ARBA" id="ARBA00012552"/>
    </source>
</evidence>
<keyword evidence="5" id="KW-0963">Cytoplasm</keyword>
<dbReference type="GO" id="GO:0030154">
    <property type="term" value="P:cell differentiation"/>
    <property type="evidence" value="ECO:0007669"/>
    <property type="project" value="UniProtKB-KW"/>
</dbReference>
<dbReference type="InterPro" id="IPR001650">
    <property type="entry name" value="Helicase_C-like"/>
</dbReference>
<keyword evidence="9" id="KW-0347">Helicase</keyword>
<evidence type="ECO:0000256" key="8">
    <source>
        <dbReference type="ARBA" id="ARBA00022801"/>
    </source>
</evidence>
<dbReference type="Gene3D" id="2.30.30.140">
    <property type="match status" value="1"/>
</dbReference>
<dbReference type="GO" id="GO:0016787">
    <property type="term" value="F:hydrolase activity"/>
    <property type="evidence" value="ECO:0007669"/>
    <property type="project" value="UniProtKB-KW"/>
</dbReference>
<dbReference type="InterPro" id="IPR011545">
    <property type="entry name" value="DEAD/DEAH_box_helicase_dom"/>
</dbReference>
<dbReference type="GO" id="GO:0005524">
    <property type="term" value="F:ATP binding"/>
    <property type="evidence" value="ECO:0007669"/>
    <property type="project" value="UniProtKB-KW"/>
</dbReference>
<dbReference type="FunFam" id="1.20.120.1080:FF:000081">
    <property type="entry name" value="Tudor domain containing 9"/>
    <property type="match status" value="1"/>
</dbReference>
<sequence length="1370" mass="153947">MKKAITAEQITEWFTLGTQFANILITDEVPKEVKLEESSIQSPAKAPQQQGSPKRDDSDLGLRNKTGKPDFLASVPPPPLATYEYPSLPITKNRQELISLIENNSVVIIRGATGSGKTTLLPQFILDYYSEKNAPCNLVVTQPRKIGASSIARWVARERKCTLGSLVGYQVGLEKMVTEHTRLIYMTTGVLLQKLVGAKSLTEYSHIFIDEVHERTEELDFLLLVVRKLLHSNSRFIKVILMSATINCREFAEYFGTPIRSQMNPAYVFEVEGAPYAIEEFYLDDLCSLIPYRVDTRRPDDPYITVEMYNVAVSLIQSFDELEAKDQSSRTAREGGLSLPDRGSVLVFLPGLGEIHYMQEALSKLVRKRLQVYPLHSSVTLEEQNGVFLVPVPGYRKVTIAPQPSLLNRTSRTQSVFDVLSLSQQIILSTNIAESSVTVPDVKYVIDFCLARHMVCDKETRYQSLRLTWASKTNCNQRRGRAGRVSKGYCYRLVTKEFWRNEIPDYVVPEMVRAPLANIMLKVKLLDMGDPRSLLSTALSPPHLNDIERTILQLKEMGALSVGNDGQGQKRFDGELTFLGRILAHLPVDLHLGKMIVLGHVFGCLEECLIIAASLSLKSFFAMPSLQQLAGYRSKLSFAHGVQSDSIAFVNAFKAWHTSRSKGELRHPKSELEWGKENCIQIKRIREVAELYEDLKERVSQFNMHVIENPAPMDYSSLHKQRFILQVVIAGAYYPNYFSQGEMDEELASKDLSGHDPKKTVLVRNLPPYSFLYYKQLQSLFRQCGQVKSIAFDGSRGHVEFYRTTTRGSGVLPEVLLALLLAHQRHPLDLFVHPSDEVETFAGNRTICHMRYARVNVDFQNNSVYPVGLLSSTIDPDKLPSNPIFMVNITEVVEVGHFWGFQADDASMEKQRHLTAEINSHELCPLPVSLYPNLLCLAPFSEGDEQGLYYRAKILHVCGSSVEVFFLDFGNTTLVLCSCLRKLPADIMAHPFQAQEFQISGMRPSAQSMILGDQWSSRARNRFITLVNGHPLIVSLFSILHGVMRVELLINTDTVTSSVADIMMQEGHAIKAEESFESKQIHDVLVSLYKDLQDGTFTPNATSSSWKTSKEEEKQLIDSLLQSFAKTSQSSLKSKIRVHGPSSPHKVNFHSFSNVSVYRSVFIEKDSINSVALNDSPQDSHQRMLVAGSVSVSATGAQILLKETTLMPHIHGLPALITMLFTPAIELRTNEERTSYTGALCGLGWNVQSQAAALPEHDMELAFDVKFDVEDITEINALRGAINRLVCEGPNGPLHLGPDRINTLQEDCRERLVSLFTRSPPREDLVPVYHEEPKQWNQVDPSQKMEIVQKEDGKSKGVLFQLHPVTLLNI</sequence>
<feature type="domain" description="Tudor" evidence="16">
    <location>
        <begin position="929"/>
        <end position="990"/>
    </location>
</feature>
<evidence type="ECO:0000256" key="11">
    <source>
        <dbReference type="ARBA" id="ARBA00022871"/>
    </source>
</evidence>
<feature type="domain" description="Helicase C-terminal" evidence="18">
    <location>
        <begin position="314"/>
        <end position="527"/>
    </location>
</feature>
<evidence type="ECO:0000256" key="4">
    <source>
        <dbReference type="ARBA" id="ARBA00022473"/>
    </source>
</evidence>
<keyword evidence="7" id="KW-0221">Differentiation</keyword>
<dbReference type="PANTHER" id="PTHR18934:SF113">
    <property type="entry name" value="ATP-DEPENDENT RNA HELICASE TDRD9"/>
    <property type="match status" value="1"/>
</dbReference>
<dbReference type="Pfam" id="PF21010">
    <property type="entry name" value="HA2_C"/>
    <property type="match status" value="1"/>
</dbReference>
<evidence type="ECO:0000259" key="18">
    <source>
        <dbReference type="PROSITE" id="PS51194"/>
    </source>
</evidence>
<dbReference type="Gene3D" id="2.40.50.90">
    <property type="match status" value="1"/>
</dbReference>
<keyword evidence="6" id="KW-0547">Nucleotide-binding</keyword>
<reference evidence="19" key="1">
    <citation type="submission" date="2025-08" db="UniProtKB">
        <authorList>
            <consortium name="Ensembl"/>
        </authorList>
    </citation>
    <scope>IDENTIFICATION</scope>
</reference>
<keyword evidence="8" id="KW-0378">Hydrolase</keyword>
<proteinExistence type="inferred from homology"/>
<dbReference type="Pfam" id="PF00567">
    <property type="entry name" value="TUDOR"/>
    <property type="match status" value="1"/>
</dbReference>
<comment type="similarity">
    <text evidence="2">Belongs to the DEAD box helicase family. DEAH subfamily.</text>
</comment>
<feature type="domain" description="Helicase ATP-binding" evidence="17">
    <location>
        <begin position="98"/>
        <end position="264"/>
    </location>
</feature>
<reference evidence="19" key="2">
    <citation type="submission" date="2025-09" db="UniProtKB">
        <authorList>
            <consortium name="Ensembl"/>
        </authorList>
    </citation>
    <scope>IDENTIFICATION</scope>
</reference>
<organism evidence="19 20">
    <name type="scientific">Salmo trutta</name>
    <name type="common">Brown trout</name>
    <dbReference type="NCBI Taxonomy" id="8032"/>
    <lineage>
        <taxon>Eukaryota</taxon>
        <taxon>Metazoa</taxon>
        <taxon>Chordata</taxon>
        <taxon>Craniata</taxon>
        <taxon>Vertebrata</taxon>
        <taxon>Euteleostomi</taxon>
        <taxon>Actinopterygii</taxon>
        <taxon>Neopterygii</taxon>
        <taxon>Teleostei</taxon>
        <taxon>Protacanthopterygii</taxon>
        <taxon>Salmoniformes</taxon>
        <taxon>Salmonidae</taxon>
        <taxon>Salmoninae</taxon>
        <taxon>Salmo</taxon>
    </lineage>
</organism>
<gene>
    <name evidence="19" type="primary">TDRD9</name>
    <name evidence="19" type="synonym">LOC115172538</name>
</gene>
<dbReference type="EC" id="3.6.4.13" evidence="3"/>
<dbReference type="Gene3D" id="3.40.50.300">
    <property type="entry name" value="P-loop containing nucleotide triphosphate hydrolases"/>
    <property type="match status" value="2"/>
</dbReference>
<dbReference type="CDD" id="cd20431">
    <property type="entry name" value="Tudor_TDRD9"/>
    <property type="match status" value="1"/>
</dbReference>
<dbReference type="GO" id="GO:0005737">
    <property type="term" value="C:cytoplasm"/>
    <property type="evidence" value="ECO:0007669"/>
    <property type="project" value="UniProtKB-SubCell"/>
</dbReference>
<dbReference type="InterPro" id="IPR002999">
    <property type="entry name" value="Tudor"/>
</dbReference>
<evidence type="ECO:0000256" key="14">
    <source>
        <dbReference type="ARBA" id="ARBA00047984"/>
    </source>
</evidence>
<dbReference type="GO" id="GO:0003723">
    <property type="term" value="F:RNA binding"/>
    <property type="evidence" value="ECO:0007669"/>
    <property type="project" value="TreeGrafter"/>
</dbReference>
<evidence type="ECO:0000313" key="20">
    <source>
        <dbReference type="Proteomes" id="UP000472277"/>
    </source>
</evidence>
<keyword evidence="10" id="KW-0067">ATP-binding</keyword>
<dbReference type="CDD" id="cd18791">
    <property type="entry name" value="SF2_C_RHA"/>
    <property type="match status" value="1"/>
</dbReference>
<dbReference type="Proteomes" id="UP000472277">
    <property type="component" value="Chromosome 33"/>
</dbReference>
<dbReference type="CDD" id="cd17988">
    <property type="entry name" value="DEXHc_TDRD9"/>
    <property type="match status" value="1"/>
</dbReference>
<evidence type="ECO:0000256" key="12">
    <source>
        <dbReference type="ARBA" id="ARBA00023158"/>
    </source>
</evidence>
<evidence type="ECO:0000256" key="13">
    <source>
        <dbReference type="ARBA" id="ARBA00023254"/>
    </source>
</evidence>
<dbReference type="GO" id="GO:0003724">
    <property type="term" value="F:RNA helicase activity"/>
    <property type="evidence" value="ECO:0007669"/>
    <property type="project" value="UniProtKB-EC"/>
</dbReference>
<evidence type="ECO:0000256" key="9">
    <source>
        <dbReference type="ARBA" id="ARBA00022806"/>
    </source>
</evidence>
<dbReference type="Ensembl" id="ENSSTUT00000116333.1">
    <property type="protein sequence ID" value="ENSSTUP00000108627.1"/>
    <property type="gene ID" value="ENSSTUG00000048216.1"/>
</dbReference>
<evidence type="ECO:0000313" key="19">
    <source>
        <dbReference type="Ensembl" id="ENSSTUP00000108627.1"/>
    </source>
</evidence>
<evidence type="ECO:0000256" key="1">
    <source>
        <dbReference type="ARBA" id="ARBA00004496"/>
    </source>
</evidence>
<dbReference type="OMA" id="QRSAYCS"/>
<dbReference type="PROSITE" id="PS50304">
    <property type="entry name" value="TUDOR"/>
    <property type="match status" value="1"/>
</dbReference>
<dbReference type="FunFam" id="3.40.50.300:FF:001113">
    <property type="entry name" value="ATP-dependent RNA helicase TDRD9"/>
    <property type="match status" value="1"/>
</dbReference>
<feature type="compositionally biased region" description="Polar residues" evidence="15">
    <location>
        <begin position="38"/>
        <end position="52"/>
    </location>
</feature>
<keyword evidence="4" id="KW-0217">Developmental protein</keyword>
<dbReference type="SUPFAM" id="SSF52540">
    <property type="entry name" value="P-loop containing nucleoside triphosphate hydrolases"/>
    <property type="match status" value="1"/>
</dbReference>
<dbReference type="InParanoid" id="A0A674ELR4"/>
<comment type="subcellular location">
    <subcellularLocation>
        <location evidence="1">Cytoplasm</location>
    </subcellularLocation>
</comment>
<dbReference type="SMART" id="SM00490">
    <property type="entry name" value="HELICc"/>
    <property type="match status" value="1"/>
</dbReference>
<evidence type="ECO:0000256" key="7">
    <source>
        <dbReference type="ARBA" id="ARBA00022782"/>
    </source>
</evidence>
<dbReference type="PROSITE" id="PS51192">
    <property type="entry name" value="HELICASE_ATP_BIND_1"/>
    <property type="match status" value="1"/>
</dbReference>
<dbReference type="GeneTree" id="ENSGT00940000157035"/>
<dbReference type="PANTHER" id="PTHR18934">
    <property type="entry name" value="ATP-DEPENDENT RNA HELICASE"/>
    <property type="match status" value="1"/>
</dbReference>
<dbReference type="GO" id="GO:0051321">
    <property type="term" value="P:meiotic cell cycle"/>
    <property type="evidence" value="ECO:0007669"/>
    <property type="project" value="UniProtKB-KW"/>
</dbReference>
<keyword evidence="11" id="KW-0744">Spermatogenesis</keyword>
<evidence type="ECO:0000256" key="15">
    <source>
        <dbReference type="SAM" id="MobiDB-lite"/>
    </source>
</evidence>
<dbReference type="SMART" id="SM00333">
    <property type="entry name" value="TUDOR"/>
    <property type="match status" value="1"/>
</dbReference>
<evidence type="ECO:0000256" key="2">
    <source>
        <dbReference type="ARBA" id="ARBA00008792"/>
    </source>
</evidence>
<accession>A0A674ELR4</accession>
<dbReference type="InterPro" id="IPR002464">
    <property type="entry name" value="DNA/RNA_helicase_DEAH_CS"/>
</dbReference>